<evidence type="ECO:0000313" key="3">
    <source>
        <dbReference type="Proteomes" id="UP000186817"/>
    </source>
</evidence>
<comment type="caution">
    <text evidence="2">The sequence shown here is derived from an EMBL/GenBank/DDBJ whole genome shotgun (WGS) entry which is preliminary data.</text>
</comment>
<keyword evidence="1" id="KW-0732">Signal</keyword>
<name>A0A1Q9CJ75_SYMMI</name>
<reference evidence="2 3" key="1">
    <citation type="submission" date="2016-02" db="EMBL/GenBank/DDBJ databases">
        <title>Genome analysis of coral dinoflagellate symbionts highlights evolutionary adaptations to a symbiotic lifestyle.</title>
        <authorList>
            <person name="Aranda M."/>
            <person name="Li Y."/>
            <person name="Liew Y.J."/>
            <person name="Baumgarten S."/>
            <person name="Simakov O."/>
            <person name="Wilson M."/>
            <person name="Piel J."/>
            <person name="Ashoor H."/>
            <person name="Bougouffa S."/>
            <person name="Bajic V.B."/>
            <person name="Ryu T."/>
            <person name="Ravasi T."/>
            <person name="Bayer T."/>
            <person name="Micklem G."/>
            <person name="Kim H."/>
            <person name="Bhak J."/>
            <person name="Lajeunesse T.C."/>
            <person name="Voolstra C.R."/>
        </authorList>
    </citation>
    <scope>NUCLEOTIDE SEQUENCE [LARGE SCALE GENOMIC DNA]</scope>
    <source>
        <strain evidence="2 3">CCMP2467</strain>
    </source>
</reference>
<dbReference type="OrthoDB" id="426794at2759"/>
<gene>
    <name evidence="2" type="ORF">AK812_SmicGene36307</name>
</gene>
<evidence type="ECO:0000256" key="1">
    <source>
        <dbReference type="SAM" id="SignalP"/>
    </source>
</evidence>
<accession>A0A1Q9CJ75</accession>
<organism evidence="2 3">
    <name type="scientific">Symbiodinium microadriaticum</name>
    <name type="common">Dinoflagellate</name>
    <name type="synonym">Zooxanthella microadriatica</name>
    <dbReference type="NCBI Taxonomy" id="2951"/>
    <lineage>
        <taxon>Eukaryota</taxon>
        <taxon>Sar</taxon>
        <taxon>Alveolata</taxon>
        <taxon>Dinophyceae</taxon>
        <taxon>Suessiales</taxon>
        <taxon>Symbiodiniaceae</taxon>
        <taxon>Symbiodinium</taxon>
    </lineage>
</organism>
<proteinExistence type="predicted"/>
<feature type="chain" id="PRO_5012570707" evidence="1">
    <location>
        <begin position="19"/>
        <end position="190"/>
    </location>
</feature>
<sequence>MRLYRCAVLALLFGTAEASIVDVLTKVKTFRSAGLELFSGLAEELKTQKEDSASKKAEAFSNDWLSVLGVQKGLTGLAKDFTLNYLGRDSYHDRNGPLVDALKQVSATLSARLGEEELGHELLRAMKKVCFEGKRLFASGGSLHEMLSDLLELLESKGAREALPHVMSTSRELKEALSYFSGPRVANEEL</sequence>
<keyword evidence="3" id="KW-1185">Reference proteome</keyword>
<dbReference type="Proteomes" id="UP000186817">
    <property type="component" value="Unassembled WGS sequence"/>
</dbReference>
<evidence type="ECO:0000313" key="2">
    <source>
        <dbReference type="EMBL" id="OLP82989.1"/>
    </source>
</evidence>
<dbReference type="AlphaFoldDB" id="A0A1Q9CJ75"/>
<protein>
    <submittedName>
        <fullName evidence="2">Uncharacterized protein</fullName>
    </submittedName>
</protein>
<dbReference type="OMA" id="EAFSNDW"/>
<feature type="signal peptide" evidence="1">
    <location>
        <begin position="1"/>
        <end position="18"/>
    </location>
</feature>
<dbReference type="EMBL" id="LSRX01001151">
    <property type="protein sequence ID" value="OLP82989.1"/>
    <property type="molecule type" value="Genomic_DNA"/>
</dbReference>